<accession>A0A109DF48</accession>
<evidence type="ECO:0000259" key="8">
    <source>
        <dbReference type="PROSITE" id="PS50893"/>
    </source>
</evidence>
<evidence type="ECO:0000259" key="9">
    <source>
        <dbReference type="PROSITE" id="PS50929"/>
    </source>
</evidence>
<comment type="subcellular location">
    <subcellularLocation>
        <location evidence="1">Cell membrane</location>
        <topology evidence="1">Multi-pass membrane protein</topology>
    </subcellularLocation>
</comment>
<evidence type="ECO:0000256" key="7">
    <source>
        <dbReference type="SAM" id="Phobius"/>
    </source>
</evidence>
<comment type="caution">
    <text evidence="10">The sequence shown here is derived from an EMBL/GenBank/DDBJ whole genome shotgun (WGS) entry which is preliminary data.</text>
</comment>
<feature type="domain" description="ABC transmembrane type-1" evidence="9">
    <location>
        <begin position="34"/>
        <end position="297"/>
    </location>
</feature>
<dbReference type="Pfam" id="PF00664">
    <property type="entry name" value="ABC_membrane"/>
    <property type="match status" value="1"/>
</dbReference>
<keyword evidence="3" id="KW-0547">Nucleotide-binding</keyword>
<dbReference type="GO" id="GO:0005886">
    <property type="term" value="C:plasma membrane"/>
    <property type="evidence" value="ECO:0007669"/>
    <property type="project" value="UniProtKB-SubCell"/>
</dbReference>
<dbReference type="PROSITE" id="PS00211">
    <property type="entry name" value="ABC_TRANSPORTER_1"/>
    <property type="match status" value="1"/>
</dbReference>
<evidence type="ECO:0000313" key="11">
    <source>
        <dbReference type="Proteomes" id="UP000067598"/>
    </source>
</evidence>
<organism evidence="10 11">
    <name type="scientific">Lactobacillus crispatus</name>
    <dbReference type="NCBI Taxonomy" id="47770"/>
    <lineage>
        <taxon>Bacteria</taxon>
        <taxon>Bacillati</taxon>
        <taxon>Bacillota</taxon>
        <taxon>Bacilli</taxon>
        <taxon>Lactobacillales</taxon>
        <taxon>Lactobacillaceae</taxon>
        <taxon>Lactobacillus</taxon>
    </lineage>
</organism>
<evidence type="ECO:0000313" key="10">
    <source>
        <dbReference type="EMBL" id="KWU04227.1"/>
    </source>
</evidence>
<evidence type="ECO:0000256" key="3">
    <source>
        <dbReference type="ARBA" id="ARBA00022741"/>
    </source>
</evidence>
<dbReference type="InterPro" id="IPR017871">
    <property type="entry name" value="ABC_transporter-like_CS"/>
</dbReference>
<evidence type="ECO:0000256" key="1">
    <source>
        <dbReference type="ARBA" id="ARBA00004651"/>
    </source>
</evidence>
<dbReference type="PROSITE" id="PS50929">
    <property type="entry name" value="ABC_TM1F"/>
    <property type="match status" value="1"/>
</dbReference>
<name>A0A109DF48_9LACO</name>
<evidence type="ECO:0000256" key="5">
    <source>
        <dbReference type="ARBA" id="ARBA00022989"/>
    </source>
</evidence>
<feature type="transmembrane region" description="Helical" evidence="7">
    <location>
        <begin position="141"/>
        <end position="168"/>
    </location>
</feature>
<dbReference type="Gene3D" id="3.40.50.300">
    <property type="entry name" value="P-loop containing nucleotide triphosphate hydrolases"/>
    <property type="match status" value="1"/>
</dbReference>
<keyword evidence="6 7" id="KW-0472">Membrane</keyword>
<dbReference type="Gene3D" id="1.20.1560.10">
    <property type="entry name" value="ABC transporter type 1, transmembrane domain"/>
    <property type="match status" value="1"/>
</dbReference>
<dbReference type="SMART" id="SM00382">
    <property type="entry name" value="AAA"/>
    <property type="match status" value="1"/>
</dbReference>
<feature type="transmembrane region" description="Helical" evidence="7">
    <location>
        <begin position="51"/>
        <end position="74"/>
    </location>
</feature>
<dbReference type="SUPFAM" id="SSF90123">
    <property type="entry name" value="ABC transporter transmembrane region"/>
    <property type="match status" value="1"/>
</dbReference>
<dbReference type="GO" id="GO:0015421">
    <property type="term" value="F:ABC-type oligopeptide transporter activity"/>
    <property type="evidence" value="ECO:0007669"/>
    <property type="project" value="TreeGrafter"/>
</dbReference>
<keyword evidence="2 7" id="KW-0812">Transmembrane</keyword>
<dbReference type="InterPro" id="IPR003439">
    <property type="entry name" value="ABC_transporter-like_ATP-bd"/>
</dbReference>
<dbReference type="InterPro" id="IPR036640">
    <property type="entry name" value="ABC1_TM_sf"/>
</dbReference>
<dbReference type="Proteomes" id="UP000067598">
    <property type="component" value="Unassembled WGS sequence"/>
</dbReference>
<feature type="transmembrane region" description="Helical" evidence="7">
    <location>
        <begin position="14"/>
        <end position="39"/>
    </location>
</feature>
<dbReference type="GO" id="GO:0016887">
    <property type="term" value="F:ATP hydrolysis activity"/>
    <property type="evidence" value="ECO:0007669"/>
    <property type="project" value="InterPro"/>
</dbReference>
<dbReference type="SUPFAM" id="SSF52540">
    <property type="entry name" value="P-loop containing nucleoside triphosphate hydrolases"/>
    <property type="match status" value="1"/>
</dbReference>
<keyword evidence="5 7" id="KW-1133">Transmembrane helix</keyword>
<dbReference type="PANTHER" id="PTHR43394:SF1">
    <property type="entry name" value="ATP-BINDING CASSETTE SUB-FAMILY B MEMBER 10, MITOCHONDRIAL"/>
    <property type="match status" value="1"/>
</dbReference>
<dbReference type="InterPro" id="IPR003593">
    <property type="entry name" value="AAA+_ATPase"/>
</dbReference>
<keyword evidence="4" id="KW-0067">ATP-binding</keyword>
<dbReference type="EMBL" id="LJGP01000011">
    <property type="protein sequence ID" value="KWU04227.1"/>
    <property type="molecule type" value="Genomic_DNA"/>
</dbReference>
<dbReference type="PROSITE" id="PS50893">
    <property type="entry name" value="ABC_TRANSPORTER_2"/>
    <property type="match status" value="1"/>
</dbReference>
<gene>
    <name evidence="10" type="ORF">AEL95_03525</name>
</gene>
<evidence type="ECO:0000256" key="6">
    <source>
        <dbReference type="ARBA" id="ARBA00023136"/>
    </source>
</evidence>
<protein>
    <submittedName>
        <fullName evidence="10">ABC transporter permease</fullName>
    </submittedName>
</protein>
<dbReference type="InterPro" id="IPR011527">
    <property type="entry name" value="ABC1_TM_dom"/>
</dbReference>
<dbReference type="InterPro" id="IPR039421">
    <property type="entry name" value="Type_1_exporter"/>
</dbReference>
<dbReference type="InterPro" id="IPR027417">
    <property type="entry name" value="P-loop_NTPase"/>
</dbReference>
<dbReference type="PATRIC" id="fig|47770.28.peg.120"/>
<reference evidence="10 11" key="1">
    <citation type="journal article" date="2016" name="Microbiology (Mosc.)">
        <title>Comparison of Lactobacillus crispatus isolates from Lactobacillus-dominated vaginal microbiomes with isolates from microbiomes containing bacterial vaginosis-associated bacteria.</title>
        <authorList>
            <person name="Abdelmaksoud A.A."/>
            <person name="Koparde V.N."/>
            <person name="Sheth N.U."/>
            <person name="Serrano M.G."/>
            <person name="Glascock A.L."/>
            <person name="Fettweis J.M."/>
            <person name="Strauss Iii J.F."/>
            <person name="Buck G.A."/>
            <person name="Jefferson K.K."/>
        </authorList>
    </citation>
    <scope>NUCLEOTIDE SEQUENCE [LARGE SCALE GENOMIC DNA]</scope>
    <source>
        <strain evidence="10 11">VMC3</strain>
    </source>
</reference>
<dbReference type="RefSeq" id="WP_060461900.1">
    <property type="nucleotide sequence ID" value="NZ_AP025162.1"/>
</dbReference>
<dbReference type="PANTHER" id="PTHR43394">
    <property type="entry name" value="ATP-DEPENDENT PERMEASE MDL1, MITOCHONDRIAL"/>
    <property type="match status" value="1"/>
</dbReference>
<evidence type="ECO:0000256" key="2">
    <source>
        <dbReference type="ARBA" id="ARBA00022692"/>
    </source>
</evidence>
<evidence type="ECO:0000256" key="4">
    <source>
        <dbReference type="ARBA" id="ARBA00022840"/>
    </source>
</evidence>
<dbReference type="Pfam" id="PF00005">
    <property type="entry name" value="ABC_tran"/>
    <property type="match status" value="1"/>
</dbReference>
<feature type="domain" description="ABC transporter" evidence="8">
    <location>
        <begin position="328"/>
        <end position="535"/>
    </location>
</feature>
<dbReference type="AlphaFoldDB" id="A0A109DF48"/>
<proteinExistence type="predicted"/>
<sequence>MSYLFKYLKKEPKLVMIVTLLTIITSSLRVTHALINVSIFNALIKLQIDRFFKYVGLDIVVFAILSIFLILLQIQTTKTVQYLSIDLRKDIINQIEKKRITDFQKKDTGIYASWLTNDITTIENQGFYNILQAIQIITDPLFSIVALVQFSWTFVPLILIVSLLTVLLPQIIHKKLANAGLSTTKANERLLNVINDSLRGFTTFSIFGMERQLEKRIIGTALSVANKKIKQEKYQAVANNLAGFSNIIGQTGIQAWTGFLALNKIISIGVIGSSGNLSYNVFNSLAVIAPIWTEMTALTPIFEKYHLDNNQNSKQEGYQLTDFKFKSLSTRNLQMTFDHKRIFQHPLNIKINTNEKVGIYGQSGSGKSTLLKIISGQIQNYQGSIRLNNIEEKEISYDSLRQTAIYIDQTPYLFDDTVLYNLTLGENFPSEQINSVLEKIDLVDFVNQLPQGLNTQIGEGGASLSGGQKQRLALARGLLRKKSLFLFDESTSNLDKKTALKVENDFLKQKDITVIFVSHQLHEENKDRFDQLLEI</sequence>
<dbReference type="GO" id="GO:0005524">
    <property type="term" value="F:ATP binding"/>
    <property type="evidence" value="ECO:0007669"/>
    <property type="project" value="UniProtKB-KW"/>
</dbReference>